<organism evidence="2 3">
    <name type="scientific">Mycena belliarum</name>
    <dbReference type="NCBI Taxonomy" id="1033014"/>
    <lineage>
        <taxon>Eukaryota</taxon>
        <taxon>Fungi</taxon>
        <taxon>Dikarya</taxon>
        <taxon>Basidiomycota</taxon>
        <taxon>Agaricomycotina</taxon>
        <taxon>Agaricomycetes</taxon>
        <taxon>Agaricomycetidae</taxon>
        <taxon>Agaricales</taxon>
        <taxon>Marasmiineae</taxon>
        <taxon>Mycenaceae</taxon>
        <taxon>Mycena</taxon>
    </lineage>
</organism>
<keyword evidence="1" id="KW-0812">Transmembrane</keyword>
<keyword evidence="3" id="KW-1185">Reference proteome</keyword>
<comment type="caution">
    <text evidence="2">The sequence shown here is derived from an EMBL/GenBank/DDBJ whole genome shotgun (WGS) entry which is preliminary data.</text>
</comment>
<name>A0AAD6TMZ4_9AGAR</name>
<dbReference type="AlphaFoldDB" id="A0AAD6TMZ4"/>
<protein>
    <submittedName>
        <fullName evidence="2">Uncharacterized protein</fullName>
    </submittedName>
</protein>
<dbReference type="Proteomes" id="UP001222325">
    <property type="component" value="Unassembled WGS sequence"/>
</dbReference>
<reference evidence="2" key="1">
    <citation type="submission" date="2023-03" db="EMBL/GenBank/DDBJ databases">
        <title>Massive genome expansion in bonnet fungi (Mycena s.s.) driven by repeated elements and novel gene families across ecological guilds.</title>
        <authorList>
            <consortium name="Lawrence Berkeley National Laboratory"/>
            <person name="Harder C.B."/>
            <person name="Miyauchi S."/>
            <person name="Viragh M."/>
            <person name="Kuo A."/>
            <person name="Thoen E."/>
            <person name="Andreopoulos B."/>
            <person name="Lu D."/>
            <person name="Skrede I."/>
            <person name="Drula E."/>
            <person name="Henrissat B."/>
            <person name="Morin E."/>
            <person name="Kohler A."/>
            <person name="Barry K."/>
            <person name="LaButti K."/>
            <person name="Morin E."/>
            <person name="Salamov A."/>
            <person name="Lipzen A."/>
            <person name="Mereny Z."/>
            <person name="Hegedus B."/>
            <person name="Baldrian P."/>
            <person name="Stursova M."/>
            <person name="Weitz H."/>
            <person name="Taylor A."/>
            <person name="Grigoriev I.V."/>
            <person name="Nagy L.G."/>
            <person name="Martin F."/>
            <person name="Kauserud H."/>
        </authorList>
    </citation>
    <scope>NUCLEOTIDE SEQUENCE</scope>
    <source>
        <strain evidence="2">CBHHK173m</strain>
    </source>
</reference>
<evidence type="ECO:0000313" key="3">
    <source>
        <dbReference type="Proteomes" id="UP001222325"/>
    </source>
</evidence>
<evidence type="ECO:0000256" key="1">
    <source>
        <dbReference type="SAM" id="Phobius"/>
    </source>
</evidence>
<keyword evidence="1" id="KW-1133">Transmembrane helix</keyword>
<keyword evidence="1" id="KW-0472">Membrane</keyword>
<gene>
    <name evidence="2" type="ORF">B0H15DRAFT_63472</name>
</gene>
<sequence length="280" mass="30656">MVKQKTREWAKHILWISRAKLIYTRVTLTRYTTLYFFLAFVGSVTLVILQTATYASNTEGAHAVSAFVAEADVDTATIGMSFLSGGDVLLCKNIPGQAMDNCTTLIPRMHSHSHLHVRDLPLDSPLDSPLDLDTRDAANLERCGVSLIWLADVLLDARREDLVILAYELWLFSLSIVTLLNESLPHLFAGLAARVLATAWAGFRVRGNQNLYGTYRHVVDAGPCAGFDPMGGWWGDNDMHAVAALICNAVNLVLIAALSWRPSPWPSCAGCSSARGSRIS</sequence>
<accession>A0AAD6TMZ4</accession>
<dbReference type="EMBL" id="JARJCN010000118">
    <property type="protein sequence ID" value="KAJ7073263.1"/>
    <property type="molecule type" value="Genomic_DNA"/>
</dbReference>
<feature type="transmembrane region" description="Helical" evidence="1">
    <location>
        <begin position="28"/>
        <end position="49"/>
    </location>
</feature>
<evidence type="ECO:0000313" key="2">
    <source>
        <dbReference type="EMBL" id="KAJ7073263.1"/>
    </source>
</evidence>
<proteinExistence type="predicted"/>